<dbReference type="EMBL" id="JAHRHJ020000005">
    <property type="protein sequence ID" value="KAH9313746.1"/>
    <property type="molecule type" value="Genomic_DNA"/>
</dbReference>
<comment type="caution">
    <text evidence="1">The sequence shown here is derived from an EMBL/GenBank/DDBJ whole genome shotgun (WGS) entry which is preliminary data.</text>
</comment>
<evidence type="ECO:0000313" key="2">
    <source>
        <dbReference type="Proteomes" id="UP000824469"/>
    </source>
</evidence>
<accession>A0AA38L6Y4</accession>
<proteinExistence type="predicted"/>
<evidence type="ECO:0000313" key="1">
    <source>
        <dbReference type="EMBL" id="KAH9313746.1"/>
    </source>
</evidence>
<name>A0AA38L6Y4_TAXCH</name>
<sequence length="58" mass="6573">MKGCVGRGSPKEPKANQCMPRVIGQMRDREAHFGRIRGLCPKRFGTSGMKRREGRERA</sequence>
<feature type="non-terminal residue" evidence="1">
    <location>
        <position position="58"/>
    </location>
</feature>
<reference evidence="1 2" key="1">
    <citation type="journal article" date="2021" name="Nat. Plants">
        <title>The Taxus genome provides insights into paclitaxel biosynthesis.</title>
        <authorList>
            <person name="Xiong X."/>
            <person name="Gou J."/>
            <person name="Liao Q."/>
            <person name="Li Y."/>
            <person name="Zhou Q."/>
            <person name="Bi G."/>
            <person name="Li C."/>
            <person name="Du R."/>
            <person name="Wang X."/>
            <person name="Sun T."/>
            <person name="Guo L."/>
            <person name="Liang H."/>
            <person name="Lu P."/>
            <person name="Wu Y."/>
            <person name="Zhang Z."/>
            <person name="Ro D.K."/>
            <person name="Shang Y."/>
            <person name="Huang S."/>
            <person name="Yan J."/>
        </authorList>
    </citation>
    <scope>NUCLEOTIDE SEQUENCE [LARGE SCALE GENOMIC DNA]</scope>
    <source>
        <strain evidence="1">Ta-2019</strain>
    </source>
</reference>
<keyword evidence="2" id="KW-1185">Reference proteome</keyword>
<organism evidence="1 2">
    <name type="scientific">Taxus chinensis</name>
    <name type="common">Chinese yew</name>
    <name type="synonym">Taxus wallichiana var. chinensis</name>
    <dbReference type="NCBI Taxonomy" id="29808"/>
    <lineage>
        <taxon>Eukaryota</taxon>
        <taxon>Viridiplantae</taxon>
        <taxon>Streptophyta</taxon>
        <taxon>Embryophyta</taxon>
        <taxon>Tracheophyta</taxon>
        <taxon>Spermatophyta</taxon>
        <taxon>Pinopsida</taxon>
        <taxon>Pinidae</taxon>
        <taxon>Conifers II</taxon>
        <taxon>Cupressales</taxon>
        <taxon>Taxaceae</taxon>
        <taxon>Taxus</taxon>
    </lineage>
</organism>
<dbReference type="AlphaFoldDB" id="A0AA38L6Y4"/>
<gene>
    <name evidence="1" type="ORF">KI387_022373</name>
</gene>
<dbReference type="Proteomes" id="UP000824469">
    <property type="component" value="Unassembled WGS sequence"/>
</dbReference>
<protein>
    <submittedName>
        <fullName evidence="1">Uncharacterized protein</fullName>
    </submittedName>
</protein>